<reference evidence="3" key="1">
    <citation type="submission" date="2017-02" db="EMBL/GenBank/DDBJ databases">
        <authorList>
            <person name="Furmanczyk E.M."/>
        </authorList>
    </citation>
    <scope>NUCLEOTIDE SEQUENCE [LARGE SCALE GENOMIC DNA]</scope>
    <source>
        <strain evidence="3">AP3_22</strain>
    </source>
</reference>
<dbReference type="NCBIfam" id="TIGR02293">
    <property type="entry name" value="TAS_TIGR02293"/>
    <property type="match status" value="1"/>
</dbReference>
<dbReference type="InterPro" id="IPR011979">
    <property type="entry name" value="Antitox_Xre"/>
</dbReference>
<sequence length="149" mass="16391">MIAESLPEQGYAAYRANLQLFLGIPLSASDLEIHTLITHGFPATKLMDLAAAGLVSISQRSQIISLRALKSRVQSGQSLNVAESDRLFRYAHIFSMAQAVFGRPENAMRWLDKPKARFSGQTPARMLTTLSGLNQVELMLLQIAEGYAL</sequence>
<name>A0A2S3VMF7_9PSED</name>
<proteinExistence type="predicted"/>
<dbReference type="RefSeq" id="WP_103396036.1">
    <property type="nucleotide sequence ID" value="NZ_MUJK01000005.1"/>
</dbReference>
<dbReference type="InterPro" id="IPR024467">
    <property type="entry name" value="Xre/MbcA/ParS-like_toxin-bd"/>
</dbReference>
<organism evidence="2 3">
    <name type="scientific">Pseudomonas laurylsulfativorans</name>
    <dbReference type="NCBI Taxonomy" id="1943631"/>
    <lineage>
        <taxon>Bacteria</taxon>
        <taxon>Pseudomonadati</taxon>
        <taxon>Pseudomonadota</taxon>
        <taxon>Gammaproteobacteria</taxon>
        <taxon>Pseudomonadales</taxon>
        <taxon>Pseudomonadaceae</taxon>
        <taxon>Pseudomonas</taxon>
    </lineage>
</organism>
<dbReference type="AlphaFoldDB" id="A0A2S3VMF7"/>
<evidence type="ECO:0000313" key="2">
    <source>
        <dbReference type="EMBL" id="POF41147.1"/>
    </source>
</evidence>
<keyword evidence="3" id="KW-1185">Reference proteome</keyword>
<dbReference type="Pfam" id="PF09722">
    <property type="entry name" value="Xre_MbcA_ParS_C"/>
    <property type="match status" value="1"/>
</dbReference>
<accession>A0A2S3VMF7</accession>
<comment type="caution">
    <text evidence="2">The sequence shown here is derived from an EMBL/GenBank/DDBJ whole genome shotgun (WGS) entry which is preliminary data.</text>
</comment>
<gene>
    <name evidence="2" type="ORF">B0D71_18090</name>
</gene>
<protein>
    <submittedName>
        <fullName evidence="2">Antitoxin</fullName>
    </submittedName>
</protein>
<dbReference type="Proteomes" id="UP000237440">
    <property type="component" value="Unassembled WGS sequence"/>
</dbReference>
<dbReference type="EMBL" id="MUJK01000005">
    <property type="protein sequence ID" value="POF41147.1"/>
    <property type="molecule type" value="Genomic_DNA"/>
</dbReference>
<evidence type="ECO:0000259" key="1">
    <source>
        <dbReference type="Pfam" id="PF09722"/>
    </source>
</evidence>
<dbReference type="OrthoDB" id="8595277at2"/>
<evidence type="ECO:0000313" key="3">
    <source>
        <dbReference type="Proteomes" id="UP000237440"/>
    </source>
</evidence>
<feature type="domain" description="Antitoxin Xre/MbcA/ParS-like toxin-binding" evidence="1">
    <location>
        <begin position="97"/>
        <end position="146"/>
    </location>
</feature>